<protein>
    <recommendedName>
        <fullName evidence="4">Dimeric alpha-beta barrel</fullName>
    </recommendedName>
</protein>
<dbReference type="Gene3D" id="3.30.70.100">
    <property type="match status" value="1"/>
</dbReference>
<gene>
    <name evidence="2" type="ORF">MAN_03766</name>
</gene>
<dbReference type="EMBL" id="AZNF01000004">
    <property type="protein sequence ID" value="KID67008.1"/>
    <property type="molecule type" value="Genomic_DNA"/>
</dbReference>
<keyword evidence="3" id="KW-1185">Reference proteome</keyword>
<dbReference type="VEuPathDB" id="FungiDB:MAN_03766"/>
<organism evidence="2 3">
    <name type="scientific">Metarhizium anisopliae (strain ARSEF 549)</name>
    <dbReference type="NCBI Taxonomy" id="3151832"/>
    <lineage>
        <taxon>Eukaryota</taxon>
        <taxon>Fungi</taxon>
        <taxon>Dikarya</taxon>
        <taxon>Ascomycota</taxon>
        <taxon>Pezizomycotina</taxon>
        <taxon>Sordariomycetes</taxon>
        <taxon>Hypocreomycetidae</taxon>
        <taxon>Hypocreales</taxon>
        <taxon>Clavicipitaceae</taxon>
        <taxon>Metarhizium</taxon>
    </lineage>
</organism>
<reference evidence="2 3" key="1">
    <citation type="journal article" date="2014" name="Proc. Natl. Acad. Sci. U.S.A.">
        <title>Trajectory and genomic determinants of fungal-pathogen speciation and host adaptation.</title>
        <authorList>
            <person name="Hu X."/>
            <person name="Xiao G."/>
            <person name="Zheng P."/>
            <person name="Shang Y."/>
            <person name="Su Y."/>
            <person name="Zhang X."/>
            <person name="Liu X."/>
            <person name="Zhan S."/>
            <person name="St Leger R.J."/>
            <person name="Wang C."/>
        </authorList>
    </citation>
    <scope>NUCLEOTIDE SEQUENCE [LARGE SCALE GENOMIC DNA]</scope>
    <source>
        <strain evidence="2 3">ARSEF 549</strain>
    </source>
</reference>
<dbReference type="InterPro" id="IPR011008">
    <property type="entry name" value="Dimeric_a/b-barrel"/>
</dbReference>
<evidence type="ECO:0000256" key="1">
    <source>
        <dbReference type="SAM" id="MobiDB-lite"/>
    </source>
</evidence>
<comment type="caution">
    <text evidence="2">The sequence shown here is derived from an EMBL/GenBank/DDBJ whole genome shotgun (WGS) entry which is preliminary data.</text>
</comment>
<dbReference type="Proteomes" id="UP000031186">
    <property type="component" value="Unassembled WGS sequence"/>
</dbReference>
<dbReference type="AlphaFoldDB" id="A0A0B4F8Y9"/>
<dbReference type="SUPFAM" id="SSF54909">
    <property type="entry name" value="Dimeric alpha+beta barrel"/>
    <property type="match status" value="1"/>
</dbReference>
<evidence type="ECO:0000313" key="2">
    <source>
        <dbReference type="EMBL" id="KID67008.1"/>
    </source>
</evidence>
<dbReference type="HOGENOM" id="CLU_1142806_0_0_1"/>
<evidence type="ECO:0008006" key="4">
    <source>
        <dbReference type="Google" id="ProtNLM"/>
    </source>
</evidence>
<proteinExistence type="predicted"/>
<name>A0A0B4F8Y9_METAF</name>
<feature type="region of interest" description="Disordered" evidence="1">
    <location>
        <begin position="1"/>
        <end position="28"/>
    </location>
</feature>
<evidence type="ECO:0000313" key="3">
    <source>
        <dbReference type="Proteomes" id="UP000031186"/>
    </source>
</evidence>
<sequence>MHVPSNYERKPNDGDSALQTPLSATRTTPSAAAPTQMIIFPIKATASIEDISTPDGQIWAGALDILEGSTGFQLRDTLFQHYTFLSSSDWTRLTVLLRPLLTNDTATFVVRHAMISDFTHNPQSLGNGAPVTGTAIYLATDSDGWEKTWALWTTIVPYAKGCLGCAGGWVVEALNGHEKGYVVWVGWESTDLHDAYHDSEDFSKKRKWEGGQPVNWLLMATLAETVESQKMELNVLSDGYVDK</sequence>
<accession>A0A0B4F8Y9</accession>
<feature type="non-terminal residue" evidence="2">
    <location>
        <position position="1"/>
    </location>
</feature>